<dbReference type="STRING" id="144512.A0A0V0TUA9"/>
<dbReference type="PANTHER" id="PTHR46811:SF1">
    <property type="entry name" value="COILED-COIL-HELIX-COILED-COIL-HELIX DOMAIN-CONTAINING PROTEIN 7"/>
    <property type="match status" value="1"/>
</dbReference>
<dbReference type="GO" id="GO:0005758">
    <property type="term" value="C:mitochondrial intermembrane space"/>
    <property type="evidence" value="ECO:0007669"/>
    <property type="project" value="UniProtKB-SubCell"/>
</dbReference>
<dbReference type="InterPro" id="IPR051040">
    <property type="entry name" value="COX23"/>
</dbReference>
<keyword evidence="7" id="KW-1185">Reference proteome</keyword>
<keyword evidence="3" id="KW-1015">Disulfide bond</keyword>
<dbReference type="PANTHER" id="PTHR46811">
    <property type="entry name" value="COILED-COIL-HELIX-COILED-COIL-HELIX DOMAIN-CONTAINING PROTEIN 7"/>
    <property type="match status" value="1"/>
</dbReference>
<comment type="subcellular location">
    <subcellularLocation>
        <location evidence="1">Mitochondrion intermembrane space</location>
    </subcellularLocation>
</comment>
<evidence type="ECO:0000256" key="4">
    <source>
        <dbReference type="ARBA" id="ARBA00038205"/>
    </source>
</evidence>
<dbReference type="GO" id="GO:0033108">
    <property type="term" value="P:mitochondrial respiratory chain complex assembly"/>
    <property type="evidence" value="ECO:0007669"/>
    <property type="project" value="TreeGrafter"/>
</dbReference>
<dbReference type="EMBL" id="JYDJ01000143">
    <property type="protein sequence ID" value="KRX42510.1"/>
    <property type="molecule type" value="Genomic_DNA"/>
</dbReference>
<sequence length="238" mass="27772">MGRGAAISERLFTFPLYLHGRSNTARCNGKHLVHLHRMPRLTFNSPRINSTVASLNTAFHRLTTLKQCFISFSLLATDRRLARSLKRITESFLSSIFSAFCLRWISHRTPWKTSSKSFEINYMILFIGSILQLSLTITHRSPLANIPMDKVKEIIARRNKRDHSVDDPCHEEAMISMKCLEMAKGYKRLCQLQFLNYNRCREFWKKVIQERRSKGIQPALPPADEREEILAEYFRTHS</sequence>
<reference evidence="6 7" key="1">
    <citation type="submission" date="2015-01" db="EMBL/GenBank/DDBJ databases">
        <title>Evolution of Trichinella species and genotypes.</title>
        <authorList>
            <person name="Korhonen P.K."/>
            <person name="Edoardo P."/>
            <person name="Giuseppe L.R."/>
            <person name="Gasser R.B."/>
        </authorList>
    </citation>
    <scope>NUCLEOTIDE SEQUENCE [LARGE SCALE GENOMIC DNA]</scope>
    <source>
        <strain evidence="6">ISS417</strain>
    </source>
</reference>
<evidence type="ECO:0000256" key="3">
    <source>
        <dbReference type="ARBA" id="ARBA00023157"/>
    </source>
</evidence>
<dbReference type="Proteomes" id="UP000055048">
    <property type="component" value="Unassembled WGS sequence"/>
</dbReference>
<evidence type="ECO:0000256" key="1">
    <source>
        <dbReference type="ARBA" id="ARBA00004569"/>
    </source>
</evidence>
<evidence type="ECO:0000256" key="2">
    <source>
        <dbReference type="ARBA" id="ARBA00023128"/>
    </source>
</evidence>
<dbReference type="AlphaFoldDB" id="A0A0V0TUA9"/>
<protein>
    <recommendedName>
        <fullName evidence="5">Coiled-coil-helix-coiled-coil-helix domain-containing protein 7</fullName>
    </recommendedName>
</protein>
<name>A0A0V0TUA9_9BILA</name>
<evidence type="ECO:0000313" key="7">
    <source>
        <dbReference type="Proteomes" id="UP000055048"/>
    </source>
</evidence>
<comment type="caution">
    <text evidence="6">The sequence shown here is derived from an EMBL/GenBank/DDBJ whole genome shotgun (WGS) entry which is preliminary data.</text>
</comment>
<dbReference type="SUPFAM" id="SSF47072">
    <property type="entry name" value="Cysteine alpha-hairpin motif"/>
    <property type="match status" value="1"/>
</dbReference>
<comment type="similarity">
    <text evidence="4">Belongs to the CHCHD7 family.</text>
</comment>
<dbReference type="InterPro" id="IPR009069">
    <property type="entry name" value="Cys_alpha_HP_mot_SF"/>
</dbReference>
<evidence type="ECO:0000256" key="5">
    <source>
        <dbReference type="ARBA" id="ARBA00039509"/>
    </source>
</evidence>
<accession>A0A0V0TUA9</accession>
<keyword evidence="2" id="KW-0496">Mitochondrion</keyword>
<proteinExistence type="inferred from homology"/>
<evidence type="ECO:0000313" key="6">
    <source>
        <dbReference type="EMBL" id="KRX42510.1"/>
    </source>
</evidence>
<gene>
    <name evidence="6" type="primary">Chchd7</name>
    <name evidence="6" type="ORF">T05_1000</name>
</gene>
<dbReference type="OrthoDB" id="9971592at2759"/>
<organism evidence="6 7">
    <name type="scientific">Trichinella murrelli</name>
    <dbReference type="NCBI Taxonomy" id="144512"/>
    <lineage>
        <taxon>Eukaryota</taxon>
        <taxon>Metazoa</taxon>
        <taxon>Ecdysozoa</taxon>
        <taxon>Nematoda</taxon>
        <taxon>Enoplea</taxon>
        <taxon>Dorylaimia</taxon>
        <taxon>Trichinellida</taxon>
        <taxon>Trichinellidae</taxon>
        <taxon>Trichinella</taxon>
    </lineage>
</organism>